<name>A0A4R1EZ71_9GAMM</name>
<dbReference type="RefSeq" id="WP_131906296.1">
    <property type="nucleotide sequence ID" value="NZ_BAAAFU010000006.1"/>
</dbReference>
<reference evidence="1 2" key="1">
    <citation type="submission" date="2019-03" db="EMBL/GenBank/DDBJ databases">
        <title>Genomic Encyclopedia of Type Strains, Phase IV (KMG-IV): sequencing the most valuable type-strain genomes for metagenomic binning, comparative biology and taxonomic classification.</title>
        <authorList>
            <person name="Goeker M."/>
        </authorList>
    </citation>
    <scope>NUCLEOTIDE SEQUENCE [LARGE SCALE GENOMIC DNA]</scope>
    <source>
        <strain evidence="1 2">DSM 24830</strain>
    </source>
</reference>
<dbReference type="Proteomes" id="UP000294887">
    <property type="component" value="Unassembled WGS sequence"/>
</dbReference>
<comment type="caution">
    <text evidence="1">The sequence shown here is derived from an EMBL/GenBank/DDBJ whole genome shotgun (WGS) entry which is preliminary data.</text>
</comment>
<gene>
    <name evidence="1" type="ORF">EV695_2505</name>
</gene>
<evidence type="ECO:0000313" key="2">
    <source>
        <dbReference type="Proteomes" id="UP000294887"/>
    </source>
</evidence>
<dbReference type="EMBL" id="SMFQ01000004">
    <property type="protein sequence ID" value="TCJ84548.1"/>
    <property type="molecule type" value="Genomic_DNA"/>
</dbReference>
<evidence type="ECO:0000313" key="1">
    <source>
        <dbReference type="EMBL" id="TCJ84548.1"/>
    </source>
</evidence>
<proteinExistence type="predicted"/>
<sequence>MKKYLNTQYAVVGESHTSIIEYIEALIDKKLETSDDLNKGLIWRLNLENPELHVELSSNIDPSINLKDAPEEYYYVDYKYRDCKLLLNISGHFKTVEMLNTNLDKKPNFRIVSQENYSK</sequence>
<protein>
    <submittedName>
        <fullName evidence="1">Uncharacterized protein</fullName>
    </submittedName>
</protein>
<accession>A0A4R1EZ71</accession>
<organism evidence="1 2">
    <name type="scientific">Cocleimonas flava</name>
    <dbReference type="NCBI Taxonomy" id="634765"/>
    <lineage>
        <taxon>Bacteria</taxon>
        <taxon>Pseudomonadati</taxon>
        <taxon>Pseudomonadota</taxon>
        <taxon>Gammaproteobacteria</taxon>
        <taxon>Thiotrichales</taxon>
        <taxon>Thiotrichaceae</taxon>
        <taxon>Cocleimonas</taxon>
    </lineage>
</organism>
<keyword evidence="2" id="KW-1185">Reference proteome</keyword>
<dbReference type="AlphaFoldDB" id="A0A4R1EZ71"/>